<accession>A0A1V1P079</accession>
<evidence type="ECO:0000313" key="2">
    <source>
        <dbReference type="Proteomes" id="UP000189670"/>
    </source>
</evidence>
<reference evidence="2" key="1">
    <citation type="submission" date="2012-11" db="EMBL/GenBank/DDBJ databases">
        <authorList>
            <person name="Lucero-Rivera Y.E."/>
            <person name="Tovar-Ramirez D."/>
        </authorList>
    </citation>
    <scope>NUCLEOTIDE SEQUENCE [LARGE SCALE GENOMIC DNA]</scope>
    <source>
        <strain evidence="2">Araruama</strain>
    </source>
</reference>
<comment type="caution">
    <text evidence="1">The sequence shown here is derived from an EMBL/GenBank/DDBJ whole genome shotgun (WGS) entry which is preliminary data.</text>
</comment>
<name>A0A1V1P079_9BACT</name>
<dbReference type="Proteomes" id="UP000189670">
    <property type="component" value="Unassembled WGS sequence"/>
</dbReference>
<dbReference type="AlphaFoldDB" id="A0A1V1P079"/>
<dbReference type="EMBL" id="ATBP01001024">
    <property type="protein sequence ID" value="ETR68230.1"/>
    <property type="molecule type" value="Genomic_DNA"/>
</dbReference>
<protein>
    <submittedName>
        <fullName evidence="1">Uncharacterized protein</fullName>
    </submittedName>
</protein>
<proteinExistence type="predicted"/>
<sequence length="72" mass="8524">MQLCKNNNETLLDYLTNFDISIEKVNSNLNLEKMCKKINYEPGNDKELENKVFDAYFSTFFFSVRKTRTQEG</sequence>
<evidence type="ECO:0000313" key="1">
    <source>
        <dbReference type="EMBL" id="ETR68230.1"/>
    </source>
</evidence>
<gene>
    <name evidence="1" type="ORF">OMM_10731</name>
</gene>
<organism evidence="1 2">
    <name type="scientific">Candidatus Magnetoglobus multicellularis str. Araruama</name>
    <dbReference type="NCBI Taxonomy" id="890399"/>
    <lineage>
        <taxon>Bacteria</taxon>
        <taxon>Pseudomonadati</taxon>
        <taxon>Thermodesulfobacteriota</taxon>
        <taxon>Desulfobacteria</taxon>
        <taxon>Desulfobacterales</taxon>
        <taxon>Desulfobacteraceae</taxon>
        <taxon>Candidatus Magnetoglobus</taxon>
    </lineage>
</organism>